<reference evidence="5" key="2">
    <citation type="journal article" date="2021" name="PeerJ">
        <title>Extensive microbial diversity within the chicken gut microbiome revealed by metagenomics and culture.</title>
        <authorList>
            <person name="Gilroy R."/>
            <person name="Ravi A."/>
            <person name="Getino M."/>
            <person name="Pursley I."/>
            <person name="Horton D.L."/>
            <person name="Alikhan N.F."/>
            <person name="Baker D."/>
            <person name="Gharbi K."/>
            <person name="Hall N."/>
            <person name="Watson M."/>
            <person name="Adriaenssens E.M."/>
            <person name="Foster-Nyarko E."/>
            <person name="Jarju S."/>
            <person name="Secka A."/>
            <person name="Antonio M."/>
            <person name="Oren A."/>
            <person name="Chaudhuri R.R."/>
            <person name="La Ragione R."/>
            <person name="Hildebrand F."/>
            <person name="Pallen M.J."/>
        </authorList>
    </citation>
    <scope>NUCLEOTIDE SEQUENCE</scope>
    <source>
        <strain evidence="5">ChiSxjej1B13-7958</strain>
    </source>
</reference>
<gene>
    <name evidence="5" type="ORF">IAB89_03595</name>
</gene>
<evidence type="ECO:0000313" key="6">
    <source>
        <dbReference type="Proteomes" id="UP000824242"/>
    </source>
</evidence>
<protein>
    <submittedName>
        <fullName evidence="5">30S ribosomal protein S1</fullName>
    </submittedName>
</protein>
<dbReference type="GO" id="GO:0003735">
    <property type="term" value="F:structural constituent of ribosome"/>
    <property type="evidence" value="ECO:0007669"/>
    <property type="project" value="TreeGrafter"/>
</dbReference>
<dbReference type="AlphaFoldDB" id="A0A9D1ANJ7"/>
<evidence type="ECO:0000313" key="5">
    <source>
        <dbReference type="EMBL" id="HIR46733.1"/>
    </source>
</evidence>
<dbReference type="GO" id="GO:0022627">
    <property type="term" value="C:cytosolic small ribosomal subunit"/>
    <property type="evidence" value="ECO:0007669"/>
    <property type="project" value="TreeGrafter"/>
</dbReference>
<dbReference type="GO" id="GO:0003729">
    <property type="term" value="F:mRNA binding"/>
    <property type="evidence" value="ECO:0007669"/>
    <property type="project" value="TreeGrafter"/>
</dbReference>
<reference evidence="5" key="1">
    <citation type="submission" date="2020-10" db="EMBL/GenBank/DDBJ databases">
        <authorList>
            <person name="Gilroy R."/>
        </authorList>
    </citation>
    <scope>NUCLEOTIDE SEQUENCE</scope>
    <source>
        <strain evidence="5">ChiSxjej1B13-7958</strain>
    </source>
</reference>
<evidence type="ECO:0000256" key="2">
    <source>
        <dbReference type="ARBA" id="ARBA00022980"/>
    </source>
</evidence>
<dbReference type="SUPFAM" id="SSF50249">
    <property type="entry name" value="Nucleic acid-binding proteins"/>
    <property type="match status" value="2"/>
</dbReference>
<dbReference type="Gene3D" id="2.40.50.140">
    <property type="entry name" value="Nucleic acid-binding proteins"/>
    <property type="match status" value="2"/>
</dbReference>
<dbReference type="Proteomes" id="UP000824242">
    <property type="component" value="Unassembled WGS sequence"/>
</dbReference>
<dbReference type="InterPro" id="IPR003029">
    <property type="entry name" value="S1_domain"/>
</dbReference>
<dbReference type="PANTHER" id="PTHR10724:SF7">
    <property type="entry name" value="SMALL RIBOSOMAL SUBUNIT PROTEIN BS1C"/>
    <property type="match status" value="1"/>
</dbReference>
<dbReference type="PANTHER" id="PTHR10724">
    <property type="entry name" value="30S RIBOSOMAL PROTEIN S1"/>
    <property type="match status" value="1"/>
</dbReference>
<comment type="similarity">
    <text evidence="1">Belongs to the bacterial ribosomal protein bS1 family.</text>
</comment>
<proteinExistence type="inferred from homology"/>
<dbReference type="SMART" id="SM00316">
    <property type="entry name" value="S1"/>
    <property type="match status" value="2"/>
</dbReference>
<evidence type="ECO:0000256" key="3">
    <source>
        <dbReference type="ARBA" id="ARBA00023274"/>
    </source>
</evidence>
<dbReference type="InterPro" id="IPR050437">
    <property type="entry name" value="Ribos_protein_bS1-like"/>
</dbReference>
<evidence type="ECO:0000256" key="1">
    <source>
        <dbReference type="ARBA" id="ARBA00006767"/>
    </source>
</evidence>
<dbReference type="GO" id="GO:0006412">
    <property type="term" value="P:translation"/>
    <property type="evidence" value="ECO:0007669"/>
    <property type="project" value="TreeGrafter"/>
</dbReference>
<dbReference type="PROSITE" id="PS50126">
    <property type="entry name" value="S1"/>
    <property type="match status" value="2"/>
</dbReference>
<name>A0A9D1ANJ7_9FIRM</name>
<comment type="caution">
    <text evidence="5">The sequence shown here is derived from an EMBL/GenBank/DDBJ whole genome shotgun (WGS) entry which is preliminary data.</text>
</comment>
<sequence>MNTYYPEGWKMDTPENRAAMQSSSALQAAWSEGRILEARALLCDSAHNLVVDLGCMKGLIPREEGAIGIREGTARDIAIISRVNRPVCFLIQGFFKDEAGTTTALLSRRAAQEECRRMRLNHLVPGDVIPARVTHLESFGAFADVGCGVVALLPIDAISVSRIDHPRERLAPGMDIRTVVRSVEGNRITLTHKELLGTWAENAAQFHAGETVAGMIRSVEPYGVFVELSPNLAGLAESHEGAAAGLQASVYIKSILPARMKVKLIIIDTFRYPTQPSTPHYFFQGDHMDRFLYSPPECGKLVVTDFTIPPISGASRKL</sequence>
<feature type="domain" description="S1 motif" evidence="4">
    <location>
        <begin position="126"/>
        <end position="193"/>
    </location>
</feature>
<keyword evidence="3" id="KW-0687">Ribonucleoprotein</keyword>
<organism evidence="5 6">
    <name type="scientific">Candidatus Caccousia avicola</name>
    <dbReference type="NCBI Taxonomy" id="2840721"/>
    <lineage>
        <taxon>Bacteria</taxon>
        <taxon>Bacillati</taxon>
        <taxon>Bacillota</taxon>
        <taxon>Clostridia</taxon>
        <taxon>Eubacteriales</taxon>
        <taxon>Oscillospiraceae</taxon>
        <taxon>Oscillospiraceae incertae sedis</taxon>
        <taxon>Candidatus Caccousia</taxon>
    </lineage>
</organism>
<accession>A0A9D1ANJ7</accession>
<dbReference type="Pfam" id="PF00575">
    <property type="entry name" value="S1"/>
    <property type="match status" value="1"/>
</dbReference>
<dbReference type="EMBL" id="DVGZ01000037">
    <property type="protein sequence ID" value="HIR46733.1"/>
    <property type="molecule type" value="Genomic_DNA"/>
</dbReference>
<dbReference type="InterPro" id="IPR012340">
    <property type="entry name" value="NA-bd_OB-fold"/>
</dbReference>
<feature type="domain" description="S1 motif" evidence="4">
    <location>
        <begin position="209"/>
        <end position="235"/>
    </location>
</feature>
<keyword evidence="2 5" id="KW-0689">Ribosomal protein</keyword>
<evidence type="ECO:0000259" key="4">
    <source>
        <dbReference type="PROSITE" id="PS50126"/>
    </source>
</evidence>